<accession>I7MA52</accession>
<feature type="compositionally biased region" description="Basic residues" evidence="4">
    <location>
        <begin position="1"/>
        <end position="23"/>
    </location>
</feature>
<feature type="region of interest" description="Disordered" evidence="4">
    <location>
        <begin position="144"/>
        <end position="185"/>
    </location>
</feature>
<dbReference type="Gene3D" id="1.10.10.1410">
    <property type="match status" value="1"/>
</dbReference>
<sequence>MGKKRNVKLSKINKKKNVKKQQKQGKQVQSQGIKNLVLRNLERINNRKYKDINQNLDNQIQKRILNTRKKHITKLSKMKYVAAYALLALNGSQPSEADVKALIESVNGTVDATKLSSFMNVIKGKNIEDVIKAGLSKVGNIGGAAPAAAPAAATKAPEAKKEEPKKEEPKKEEDDFEGAGDLFDF</sequence>
<dbReference type="PANTHER" id="PTHR21141:SF5">
    <property type="entry name" value="LARGE RIBOSOMAL SUBUNIT PROTEIN P2"/>
    <property type="match status" value="1"/>
</dbReference>
<dbReference type="Proteomes" id="UP000009168">
    <property type="component" value="Unassembled WGS sequence"/>
</dbReference>
<evidence type="ECO:0000256" key="4">
    <source>
        <dbReference type="SAM" id="MobiDB-lite"/>
    </source>
</evidence>
<feature type="compositionally biased region" description="Acidic residues" evidence="4">
    <location>
        <begin position="174"/>
        <end position="185"/>
    </location>
</feature>
<evidence type="ECO:0000256" key="3">
    <source>
        <dbReference type="ARBA" id="ARBA00023274"/>
    </source>
</evidence>
<dbReference type="HAMAP" id="MF_01478">
    <property type="entry name" value="Ribosomal_L12_arch"/>
    <property type="match status" value="1"/>
</dbReference>
<keyword evidence="2 5" id="KW-0689">Ribosomal protein</keyword>
<feature type="compositionally biased region" description="Low complexity" evidence="4">
    <location>
        <begin position="144"/>
        <end position="156"/>
    </location>
</feature>
<evidence type="ECO:0000256" key="2">
    <source>
        <dbReference type="ARBA" id="ARBA00022980"/>
    </source>
</evidence>
<dbReference type="AlphaFoldDB" id="I7MA52"/>
<evidence type="ECO:0000256" key="1">
    <source>
        <dbReference type="ARBA" id="ARBA00005436"/>
    </source>
</evidence>
<feature type="compositionally biased region" description="Basic and acidic residues" evidence="4">
    <location>
        <begin position="157"/>
        <end position="173"/>
    </location>
</feature>
<evidence type="ECO:0000313" key="5">
    <source>
        <dbReference type="EMBL" id="EAS03734.4"/>
    </source>
</evidence>
<gene>
    <name evidence="5" type="ORF">TTHERM_00474970</name>
</gene>
<keyword evidence="3" id="KW-0687">Ribonucleoprotein</keyword>
<organism evidence="5 6">
    <name type="scientific">Tetrahymena thermophila (strain SB210)</name>
    <dbReference type="NCBI Taxonomy" id="312017"/>
    <lineage>
        <taxon>Eukaryota</taxon>
        <taxon>Sar</taxon>
        <taxon>Alveolata</taxon>
        <taxon>Ciliophora</taxon>
        <taxon>Intramacronucleata</taxon>
        <taxon>Oligohymenophorea</taxon>
        <taxon>Hymenostomatida</taxon>
        <taxon>Tetrahymenina</taxon>
        <taxon>Tetrahymenidae</taxon>
        <taxon>Tetrahymena</taxon>
    </lineage>
</organism>
<dbReference type="Pfam" id="PF00428">
    <property type="entry name" value="Ribosomal_60s"/>
    <property type="match status" value="1"/>
</dbReference>
<evidence type="ECO:0000313" key="6">
    <source>
        <dbReference type="Proteomes" id="UP000009168"/>
    </source>
</evidence>
<dbReference type="RefSeq" id="XP_001023979.4">
    <property type="nucleotide sequence ID" value="XM_001023979.4"/>
</dbReference>
<dbReference type="GO" id="GO:0002182">
    <property type="term" value="P:cytoplasmic translational elongation"/>
    <property type="evidence" value="ECO:0007669"/>
    <property type="project" value="InterPro"/>
</dbReference>
<dbReference type="KEGG" id="tet:TTHERM_00474970"/>
<reference evidence="6" key="1">
    <citation type="journal article" date="2006" name="PLoS Biol.">
        <title>Macronuclear genome sequence of the ciliate Tetrahymena thermophila, a model eukaryote.</title>
        <authorList>
            <person name="Eisen J.A."/>
            <person name="Coyne R.S."/>
            <person name="Wu M."/>
            <person name="Wu D."/>
            <person name="Thiagarajan M."/>
            <person name="Wortman J.R."/>
            <person name="Badger J.H."/>
            <person name="Ren Q."/>
            <person name="Amedeo P."/>
            <person name="Jones K.M."/>
            <person name="Tallon L.J."/>
            <person name="Delcher A.L."/>
            <person name="Salzberg S.L."/>
            <person name="Silva J.C."/>
            <person name="Haas B.J."/>
            <person name="Majoros W.H."/>
            <person name="Farzad M."/>
            <person name="Carlton J.M."/>
            <person name="Smith R.K. Jr."/>
            <person name="Garg J."/>
            <person name="Pearlman R.E."/>
            <person name="Karrer K.M."/>
            <person name="Sun L."/>
            <person name="Manning G."/>
            <person name="Elde N.C."/>
            <person name="Turkewitz A.P."/>
            <person name="Asai D.J."/>
            <person name="Wilkes D.E."/>
            <person name="Wang Y."/>
            <person name="Cai H."/>
            <person name="Collins K."/>
            <person name="Stewart B.A."/>
            <person name="Lee S.R."/>
            <person name="Wilamowska K."/>
            <person name="Weinberg Z."/>
            <person name="Ruzzo W.L."/>
            <person name="Wloga D."/>
            <person name="Gaertig J."/>
            <person name="Frankel J."/>
            <person name="Tsao C.-C."/>
            <person name="Gorovsky M.A."/>
            <person name="Keeling P.J."/>
            <person name="Waller R.F."/>
            <person name="Patron N.J."/>
            <person name="Cherry J.M."/>
            <person name="Stover N.A."/>
            <person name="Krieger C.J."/>
            <person name="del Toro C."/>
            <person name="Ryder H.F."/>
            <person name="Williamson S.C."/>
            <person name="Barbeau R.A."/>
            <person name="Hamilton E.P."/>
            <person name="Orias E."/>
        </authorList>
    </citation>
    <scope>NUCLEOTIDE SEQUENCE [LARGE SCALE GENOMIC DNA]</scope>
    <source>
        <strain evidence="6">SB210</strain>
    </source>
</reference>
<dbReference type="eggNOG" id="KOG3449">
    <property type="taxonomic scope" value="Eukaryota"/>
</dbReference>
<protein>
    <submittedName>
        <fullName evidence="5">60S acidic ribosomal protein</fullName>
    </submittedName>
</protein>
<name>I7MA52_TETTS</name>
<dbReference type="InterPro" id="IPR027534">
    <property type="entry name" value="Ribosomal_P1/P2"/>
</dbReference>
<dbReference type="CDD" id="cd05833">
    <property type="entry name" value="Ribosomal_P2"/>
    <property type="match status" value="1"/>
</dbReference>
<dbReference type="InParanoid" id="I7MA52"/>
<keyword evidence="6" id="KW-1185">Reference proteome</keyword>
<dbReference type="PANTHER" id="PTHR21141">
    <property type="entry name" value="60S ACIDIC RIBOSOMAL PROTEIN FAMILY MEMBER"/>
    <property type="match status" value="1"/>
</dbReference>
<comment type="similarity">
    <text evidence="1">Belongs to the eukaryotic ribosomal protein P1/P2 family.</text>
</comment>
<proteinExistence type="inferred from homology"/>
<dbReference type="FunFam" id="1.10.10.1410:FF:000002">
    <property type="entry name" value="60S acidic ribosomal protein P2"/>
    <property type="match status" value="1"/>
</dbReference>
<dbReference type="OrthoDB" id="1227494at2759"/>
<dbReference type="STRING" id="312017.I7MA52"/>
<dbReference type="EMBL" id="GG662472">
    <property type="protein sequence ID" value="EAS03734.4"/>
    <property type="molecule type" value="Genomic_DNA"/>
</dbReference>
<dbReference type="InterPro" id="IPR044076">
    <property type="entry name" value="Ribosomal_P2"/>
</dbReference>
<dbReference type="GeneID" id="7829493"/>
<dbReference type="GO" id="GO:0022625">
    <property type="term" value="C:cytosolic large ribosomal subunit"/>
    <property type="evidence" value="ECO:0007669"/>
    <property type="project" value="InterPro"/>
</dbReference>
<feature type="region of interest" description="Disordered" evidence="4">
    <location>
        <begin position="1"/>
        <end position="29"/>
    </location>
</feature>
<dbReference type="GO" id="GO:0003735">
    <property type="term" value="F:structural constituent of ribosome"/>
    <property type="evidence" value="ECO:0007669"/>
    <property type="project" value="InterPro"/>
</dbReference>
<dbReference type="InterPro" id="IPR038716">
    <property type="entry name" value="P1/P2_N_sf"/>
</dbReference>